<dbReference type="PANTHER" id="PTHR30126">
    <property type="entry name" value="HTH-TYPE TRANSCRIPTIONAL REGULATOR"/>
    <property type="match status" value="1"/>
</dbReference>
<evidence type="ECO:0000256" key="4">
    <source>
        <dbReference type="ARBA" id="ARBA00023163"/>
    </source>
</evidence>
<dbReference type="PANTHER" id="PTHR30126:SF39">
    <property type="entry name" value="HTH-TYPE TRANSCRIPTIONAL REGULATOR CYSL"/>
    <property type="match status" value="1"/>
</dbReference>
<keyword evidence="3 6" id="KW-0238">DNA-binding</keyword>
<sequence length="313" mass="32553">MSELPDLGSLRLLVDVDRLGSLGQAARAAGIAQPSASKRIALLERRLGLPLLERTPRGSTLTPQGVMVSAWAAQVLAAAEELMRGAEAVRHGRAAHLHIAASMTVAEYLLPRWLGELQNREPQVQVGLDVQNSAEVARLVGGGIELGFVEGPSVPPGLASRVVATDRLVVVVAPGHPWARRRTALLAAELAATPLVVRERGSGTRETLDLALNGHAAAAPRLELGSNAAVKGAAGEGAAPAVLSGYAVEAELATGRLAEVTTRGIDLERRLRAIWRRGRTPTGPAATLLKITLSTAASERGPRTAPAAGRSAP</sequence>
<dbReference type="Gene3D" id="3.40.190.10">
    <property type="entry name" value="Periplasmic binding protein-like II"/>
    <property type="match status" value="2"/>
</dbReference>
<dbReference type="Gene3D" id="1.10.10.10">
    <property type="entry name" value="Winged helix-like DNA-binding domain superfamily/Winged helix DNA-binding domain"/>
    <property type="match status" value="1"/>
</dbReference>
<keyword evidence="7" id="KW-1185">Reference proteome</keyword>
<evidence type="ECO:0000256" key="1">
    <source>
        <dbReference type="ARBA" id="ARBA00009437"/>
    </source>
</evidence>
<proteinExistence type="inferred from homology"/>
<comment type="similarity">
    <text evidence="1">Belongs to the LysR transcriptional regulatory family.</text>
</comment>
<accession>A0A1I3LEN8</accession>
<dbReference type="AlphaFoldDB" id="A0A1I3LEN8"/>
<dbReference type="GO" id="GO:0000976">
    <property type="term" value="F:transcription cis-regulatory region binding"/>
    <property type="evidence" value="ECO:0007669"/>
    <property type="project" value="TreeGrafter"/>
</dbReference>
<evidence type="ECO:0000256" key="3">
    <source>
        <dbReference type="ARBA" id="ARBA00023125"/>
    </source>
</evidence>
<dbReference type="GeneID" id="96297650"/>
<dbReference type="EMBL" id="FOQY01000005">
    <property type="protein sequence ID" value="SFI83238.1"/>
    <property type="molecule type" value="Genomic_DNA"/>
</dbReference>
<feature type="domain" description="HTH lysR-type" evidence="5">
    <location>
        <begin position="5"/>
        <end position="62"/>
    </location>
</feature>
<evidence type="ECO:0000313" key="7">
    <source>
        <dbReference type="Proteomes" id="UP000199111"/>
    </source>
</evidence>
<name>A0A1I3LEN8_9ACTN</name>
<evidence type="ECO:0000256" key="2">
    <source>
        <dbReference type="ARBA" id="ARBA00023015"/>
    </source>
</evidence>
<dbReference type="PROSITE" id="PS50931">
    <property type="entry name" value="HTH_LYSR"/>
    <property type="match status" value="1"/>
</dbReference>
<evidence type="ECO:0000259" key="5">
    <source>
        <dbReference type="PROSITE" id="PS50931"/>
    </source>
</evidence>
<dbReference type="RefSeq" id="WP_093886595.1">
    <property type="nucleotide sequence ID" value="NZ_FOQY01000005.1"/>
</dbReference>
<protein>
    <submittedName>
        <fullName evidence="6">DNA-binding transcriptional regulator, LysR family</fullName>
    </submittedName>
</protein>
<evidence type="ECO:0000313" key="6">
    <source>
        <dbReference type="EMBL" id="SFI83238.1"/>
    </source>
</evidence>
<dbReference type="InterPro" id="IPR005119">
    <property type="entry name" value="LysR_subst-bd"/>
</dbReference>
<dbReference type="SUPFAM" id="SSF53850">
    <property type="entry name" value="Periplasmic binding protein-like II"/>
    <property type="match status" value="1"/>
</dbReference>
<dbReference type="Pfam" id="PF03466">
    <property type="entry name" value="LysR_substrate"/>
    <property type="match status" value="1"/>
</dbReference>
<dbReference type="PRINTS" id="PR00039">
    <property type="entry name" value="HTHLYSR"/>
</dbReference>
<reference evidence="7" key="1">
    <citation type="submission" date="2016-10" db="EMBL/GenBank/DDBJ databases">
        <authorList>
            <person name="Varghese N."/>
            <person name="Submissions S."/>
        </authorList>
    </citation>
    <scope>NUCLEOTIDE SEQUENCE [LARGE SCALE GENOMIC DNA]</scope>
    <source>
        <strain evidence="7">CGMCC 4.2126</strain>
    </source>
</reference>
<organism evidence="6 7">
    <name type="scientific">Streptosporangium canum</name>
    <dbReference type="NCBI Taxonomy" id="324952"/>
    <lineage>
        <taxon>Bacteria</taxon>
        <taxon>Bacillati</taxon>
        <taxon>Actinomycetota</taxon>
        <taxon>Actinomycetes</taxon>
        <taxon>Streptosporangiales</taxon>
        <taxon>Streptosporangiaceae</taxon>
        <taxon>Streptosporangium</taxon>
    </lineage>
</organism>
<keyword evidence="2" id="KW-0805">Transcription regulation</keyword>
<dbReference type="InterPro" id="IPR036388">
    <property type="entry name" value="WH-like_DNA-bd_sf"/>
</dbReference>
<keyword evidence="4" id="KW-0804">Transcription</keyword>
<dbReference type="InterPro" id="IPR036390">
    <property type="entry name" value="WH_DNA-bd_sf"/>
</dbReference>
<dbReference type="InterPro" id="IPR000847">
    <property type="entry name" value="LysR_HTH_N"/>
</dbReference>
<dbReference type="Pfam" id="PF00126">
    <property type="entry name" value="HTH_1"/>
    <property type="match status" value="1"/>
</dbReference>
<dbReference type="SUPFAM" id="SSF46785">
    <property type="entry name" value="Winged helix' DNA-binding domain"/>
    <property type="match status" value="1"/>
</dbReference>
<dbReference type="Proteomes" id="UP000199111">
    <property type="component" value="Unassembled WGS sequence"/>
</dbReference>
<dbReference type="GO" id="GO:0003700">
    <property type="term" value="F:DNA-binding transcription factor activity"/>
    <property type="evidence" value="ECO:0007669"/>
    <property type="project" value="InterPro"/>
</dbReference>
<gene>
    <name evidence="6" type="ORF">SAMN05216275_105118</name>
</gene>